<feature type="active site" description="Charge relay system" evidence="9">
    <location>
        <position position="151"/>
    </location>
</feature>
<feature type="domain" description="Peptidase S8/S53" evidence="11">
    <location>
        <begin position="143"/>
        <end position="385"/>
    </location>
</feature>
<protein>
    <submittedName>
        <fullName evidence="14">S8 family serine peptidase</fullName>
    </submittedName>
</protein>
<evidence type="ECO:0000256" key="5">
    <source>
        <dbReference type="ARBA" id="ARBA00022670"/>
    </source>
</evidence>
<dbReference type="InterPro" id="IPR036852">
    <property type="entry name" value="Peptidase_S8/S53_dom_sf"/>
</dbReference>
<dbReference type="SUPFAM" id="SSF52743">
    <property type="entry name" value="Subtilisin-like"/>
    <property type="match status" value="1"/>
</dbReference>
<keyword evidence="5 9" id="KW-0645">Protease</keyword>
<dbReference type="RefSeq" id="WP_254757943.1">
    <property type="nucleotide sequence ID" value="NZ_JANCLT010000002.1"/>
</dbReference>
<sequence>MKLTKYMMALTVSAGLLIPSFHTTALAAGDTQTVQQGEYKKDELVVQWKAYVSPAQRAAVFQKWNMQEAYYISKNNYSVIKIKGGQSVPALIARLVQQEQVLKVEPNYKLKQMYVFTDPYAAKQWHLAKLNLPKAWDVTKGSSEIKVALIDGAVQTNHPDLAGRFTGAYDVVSKSAVLPAADDHGTHVAGIVGAAGDGKGIVGIAPGVKLMPINVFYEDGYTSAAEVASAIMYAADHGANVINMSLGGYEYSSLMNSAVQYAASKGVVVVAAAGNEETSQPMYPAALSNVISVSAVTSSDRLAYFSNYGSTIDFAAPGDGIFSTIAGGAYASMSGTSMAAPMVSGTAALVLSRNPFLTPSQVYSRLKASALDLGAAGRDIYYGEGRIDAYKAVSLTPAPLTGFTVSTSRLVTDGRSSASITFQPYGSMDAAIYVTDAAGKTVRTLFSKHVTTEKIAASWDGKLTDGTYAKPGEYKVNLKVTNGKQTLTKSSALTVAAPAPSLKLSASQLLMNGVNKVKISFQKYSTMTASILVKDSSGSTVRTLAVQPGGTGSGTVYWEGKNSSQRFVKPGTYRVYVKITDGKRSFTQEVPLKAVSK</sequence>
<evidence type="ECO:0000313" key="15">
    <source>
        <dbReference type="Proteomes" id="UP001156102"/>
    </source>
</evidence>
<accession>A0AA41X3L6</accession>
<dbReference type="Pfam" id="PF00082">
    <property type="entry name" value="Peptidase_S8"/>
    <property type="match status" value="1"/>
</dbReference>
<dbReference type="PROSITE" id="PS00138">
    <property type="entry name" value="SUBTILASE_SER"/>
    <property type="match status" value="1"/>
</dbReference>
<dbReference type="GO" id="GO:0005576">
    <property type="term" value="C:extracellular region"/>
    <property type="evidence" value="ECO:0007669"/>
    <property type="project" value="UniProtKB-SubCell"/>
</dbReference>
<reference evidence="14" key="1">
    <citation type="submission" date="2022-07" db="EMBL/GenBank/DDBJ databases">
        <authorList>
            <person name="Li W.-J."/>
            <person name="Deng Q.-Q."/>
        </authorList>
    </citation>
    <scope>NUCLEOTIDE SEQUENCE</scope>
    <source>
        <strain evidence="14">SYSU M60031</strain>
    </source>
</reference>
<dbReference type="InterPro" id="IPR054399">
    <property type="entry name" value="Fervidolysin-like_N_prodom"/>
</dbReference>
<comment type="caution">
    <text evidence="14">The sequence shown here is derived from an EMBL/GenBank/DDBJ whole genome shotgun (WGS) entry which is preliminary data.</text>
</comment>
<comment type="cofactor">
    <cofactor evidence="1">
        <name>Ca(2+)</name>
        <dbReference type="ChEBI" id="CHEBI:29108"/>
    </cofactor>
</comment>
<dbReference type="InterPro" id="IPR000209">
    <property type="entry name" value="Peptidase_S8/S53_dom"/>
</dbReference>
<evidence type="ECO:0000259" key="12">
    <source>
        <dbReference type="Pfam" id="PF13860"/>
    </source>
</evidence>
<feature type="domain" description="FlgD/Vpr Ig-like" evidence="12">
    <location>
        <begin position="412"/>
        <end position="483"/>
    </location>
</feature>
<evidence type="ECO:0000256" key="10">
    <source>
        <dbReference type="SAM" id="SignalP"/>
    </source>
</evidence>
<dbReference type="InterPro" id="IPR050131">
    <property type="entry name" value="Peptidase_S8_subtilisin-like"/>
</dbReference>
<evidence type="ECO:0000313" key="14">
    <source>
        <dbReference type="EMBL" id="MCP8968042.1"/>
    </source>
</evidence>
<feature type="active site" description="Charge relay system" evidence="9">
    <location>
        <position position="184"/>
    </location>
</feature>
<evidence type="ECO:0000259" key="11">
    <source>
        <dbReference type="Pfam" id="PF00082"/>
    </source>
</evidence>
<keyword evidence="4" id="KW-0964">Secreted</keyword>
<keyword evidence="8" id="KW-0106">Calcium</keyword>
<keyword evidence="15" id="KW-1185">Reference proteome</keyword>
<comment type="subcellular location">
    <subcellularLocation>
        <location evidence="2">Secreted</location>
    </subcellularLocation>
</comment>
<dbReference type="PROSITE" id="PS51892">
    <property type="entry name" value="SUBTILASE"/>
    <property type="match status" value="1"/>
</dbReference>
<feature type="domain" description="Fervidolysin-like N-terminal prodomain" evidence="13">
    <location>
        <begin position="30"/>
        <end position="107"/>
    </location>
</feature>
<dbReference type="PANTHER" id="PTHR43806:SF11">
    <property type="entry name" value="CEREVISIN-RELATED"/>
    <property type="match status" value="1"/>
</dbReference>
<dbReference type="PROSITE" id="PS00137">
    <property type="entry name" value="SUBTILASE_HIS"/>
    <property type="match status" value="1"/>
</dbReference>
<dbReference type="GO" id="GO:0006508">
    <property type="term" value="P:proteolysis"/>
    <property type="evidence" value="ECO:0007669"/>
    <property type="project" value="UniProtKB-KW"/>
</dbReference>
<dbReference type="Pfam" id="PF22148">
    <property type="entry name" value="Fervidolysin_NPro-like"/>
    <property type="match status" value="1"/>
</dbReference>
<dbReference type="CDD" id="cd07484">
    <property type="entry name" value="Peptidases_S8_Thermitase_like"/>
    <property type="match status" value="1"/>
</dbReference>
<dbReference type="PANTHER" id="PTHR43806">
    <property type="entry name" value="PEPTIDASE S8"/>
    <property type="match status" value="1"/>
</dbReference>
<dbReference type="AlphaFoldDB" id="A0AA41X3L6"/>
<organism evidence="14 15">
    <name type="scientific">Ectobacillus ponti</name>
    <dbReference type="NCBI Taxonomy" id="2961894"/>
    <lineage>
        <taxon>Bacteria</taxon>
        <taxon>Bacillati</taxon>
        <taxon>Bacillota</taxon>
        <taxon>Bacilli</taxon>
        <taxon>Bacillales</taxon>
        <taxon>Bacillaceae</taxon>
        <taxon>Ectobacillus</taxon>
    </lineage>
</organism>
<feature type="chain" id="PRO_5041238164" evidence="10">
    <location>
        <begin position="28"/>
        <end position="597"/>
    </location>
</feature>
<dbReference type="InterPro" id="IPR034084">
    <property type="entry name" value="Thermitase-like_dom"/>
</dbReference>
<dbReference type="InterPro" id="IPR022398">
    <property type="entry name" value="Peptidase_S8_His-AS"/>
</dbReference>
<evidence type="ECO:0000256" key="9">
    <source>
        <dbReference type="PROSITE-ProRule" id="PRU01240"/>
    </source>
</evidence>
<comment type="similarity">
    <text evidence="3 9">Belongs to the peptidase S8 family.</text>
</comment>
<feature type="signal peptide" evidence="10">
    <location>
        <begin position="1"/>
        <end position="27"/>
    </location>
</feature>
<name>A0AA41X3L6_9BACI</name>
<evidence type="ECO:0000256" key="8">
    <source>
        <dbReference type="ARBA" id="ARBA00022837"/>
    </source>
</evidence>
<evidence type="ECO:0000256" key="1">
    <source>
        <dbReference type="ARBA" id="ARBA00001913"/>
    </source>
</evidence>
<dbReference type="Pfam" id="PF13860">
    <property type="entry name" value="FlgD_ig"/>
    <property type="match status" value="2"/>
</dbReference>
<evidence type="ECO:0000256" key="4">
    <source>
        <dbReference type="ARBA" id="ARBA00022525"/>
    </source>
</evidence>
<dbReference type="GO" id="GO:0004252">
    <property type="term" value="F:serine-type endopeptidase activity"/>
    <property type="evidence" value="ECO:0007669"/>
    <property type="project" value="UniProtKB-UniRule"/>
</dbReference>
<dbReference type="InterPro" id="IPR023828">
    <property type="entry name" value="Peptidase_S8_Ser-AS"/>
</dbReference>
<gene>
    <name evidence="14" type="ORF">NK662_05750</name>
</gene>
<feature type="active site" description="Charge relay system" evidence="9">
    <location>
        <position position="337"/>
    </location>
</feature>
<evidence type="ECO:0000256" key="6">
    <source>
        <dbReference type="ARBA" id="ARBA00022801"/>
    </source>
</evidence>
<dbReference type="InterPro" id="IPR015500">
    <property type="entry name" value="Peptidase_S8_subtilisin-rel"/>
</dbReference>
<keyword evidence="10" id="KW-0732">Signal</keyword>
<evidence type="ECO:0000256" key="2">
    <source>
        <dbReference type="ARBA" id="ARBA00004613"/>
    </source>
</evidence>
<feature type="domain" description="FlgD/Vpr Ig-like" evidence="12">
    <location>
        <begin position="528"/>
        <end position="582"/>
    </location>
</feature>
<dbReference type="Gene3D" id="2.60.40.4070">
    <property type="match status" value="2"/>
</dbReference>
<dbReference type="PRINTS" id="PR00723">
    <property type="entry name" value="SUBTILISIN"/>
</dbReference>
<keyword evidence="6 9" id="KW-0378">Hydrolase</keyword>
<evidence type="ECO:0000259" key="13">
    <source>
        <dbReference type="Pfam" id="PF22148"/>
    </source>
</evidence>
<keyword evidence="7 9" id="KW-0720">Serine protease</keyword>
<dbReference type="EMBL" id="JANCLT010000002">
    <property type="protein sequence ID" value="MCP8968042.1"/>
    <property type="molecule type" value="Genomic_DNA"/>
</dbReference>
<evidence type="ECO:0000256" key="7">
    <source>
        <dbReference type="ARBA" id="ARBA00022825"/>
    </source>
</evidence>
<dbReference type="Proteomes" id="UP001156102">
    <property type="component" value="Unassembled WGS sequence"/>
</dbReference>
<evidence type="ECO:0000256" key="3">
    <source>
        <dbReference type="ARBA" id="ARBA00011073"/>
    </source>
</evidence>
<dbReference type="Gene3D" id="3.40.50.200">
    <property type="entry name" value="Peptidase S8/S53 domain"/>
    <property type="match status" value="1"/>
</dbReference>
<dbReference type="InterPro" id="IPR025965">
    <property type="entry name" value="FlgD/Vpr_Ig-like"/>
</dbReference>
<proteinExistence type="inferred from homology"/>